<accession>A0A6B4G1G1</accession>
<dbReference type="NCBIfam" id="TIGR01446">
    <property type="entry name" value="DnaD_dom"/>
    <property type="match status" value="1"/>
</dbReference>
<dbReference type="RefSeq" id="WP_071647960.1">
    <property type="nucleotide sequence ID" value="NZ_CABMIC010000009.1"/>
</dbReference>
<sequence length="37" mass="4272">MNSWSSNLGNELVVYAINIVAKNNARSWNYIEQILMD</sequence>
<comment type="caution">
    <text evidence="3">The sequence shown here is derived from an EMBL/GenBank/DDBJ whole genome shotgun (WGS) entry which is preliminary data.</text>
</comment>
<dbReference type="Proteomes" id="UP000478995">
    <property type="component" value="Unassembled WGS sequence"/>
</dbReference>
<reference evidence="5 6" key="1">
    <citation type="submission" date="2019-04" db="EMBL/GenBank/DDBJ databases">
        <title>Genome sequencing of Clostridium botulinum Groups I-IV and Clostridium butyricum.</title>
        <authorList>
            <person name="Brunt J."/>
            <person name="Van Vliet A.H.M."/>
            <person name="Stringer S.C."/>
            <person name="Carter A.T."/>
            <person name="Peck M.W."/>
        </authorList>
    </citation>
    <scope>NUCLEOTIDE SEQUENCE [LARGE SCALE GENOMIC DNA]</scope>
    <source>
        <strain evidence="4 6">IFR 15/034</strain>
        <strain evidence="3 5">IFR 18/037</strain>
    </source>
</reference>
<dbReference type="SUPFAM" id="SSF158499">
    <property type="entry name" value="DnaD domain-like"/>
    <property type="match status" value="1"/>
</dbReference>
<dbReference type="InterPro" id="IPR034829">
    <property type="entry name" value="DnaD-like_sf"/>
</dbReference>
<dbReference type="InterPro" id="IPR006343">
    <property type="entry name" value="DnaB/C_C"/>
</dbReference>
<comment type="similarity">
    <text evidence="1">Belongs to the DnaB/DnaD family.</text>
</comment>
<evidence type="ECO:0000313" key="5">
    <source>
        <dbReference type="Proteomes" id="UP000478995"/>
    </source>
</evidence>
<dbReference type="AlphaFoldDB" id="A0A6B4G1G1"/>
<dbReference type="EMBL" id="SWRJ01000002">
    <property type="protein sequence ID" value="NFI21581.1"/>
    <property type="molecule type" value="Genomic_DNA"/>
</dbReference>
<dbReference type="EMBL" id="SWOY01000002">
    <property type="protein sequence ID" value="NFG16519.1"/>
    <property type="molecule type" value="Genomic_DNA"/>
</dbReference>
<protein>
    <submittedName>
        <fullName evidence="3">DnaD domain protein</fullName>
    </submittedName>
</protein>
<evidence type="ECO:0000313" key="4">
    <source>
        <dbReference type="EMBL" id="NFI21581.1"/>
    </source>
</evidence>
<evidence type="ECO:0000259" key="2">
    <source>
        <dbReference type="Pfam" id="PF07261"/>
    </source>
</evidence>
<evidence type="ECO:0000256" key="1">
    <source>
        <dbReference type="ARBA" id="ARBA00093462"/>
    </source>
</evidence>
<dbReference type="Gene3D" id="1.10.10.630">
    <property type="entry name" value="DnaD domain-like"/>
    <property type="match status" value="1"/>
</dbReference>
<feature type="domain" description="DnaB/C C-terminal" evidence="2">
    <location>
        <begin position="2"/>
        <end position="37"/>
    </location>
</feature>
<gene>
    <name evidence="3" type="ORF">FC794_06920</name>
    <name evidence="4" type="ORF">FC964_09315</name>
</gene>
<organism evidence="3 5">
    <name type="scientific">Clostridium botulinum</name>
    <dbReference type="NCBI Taxonomy" id="1491"/>
    <lineage>
        <taxon>Bacteria</taxon>
        <taxon>Bacillati</taxon>
        <taxon>Bacillota</taxon>
        <taxon>Clostridia</taxon>
        <taxon>Eubacteriales</taxon>
        <taxon>Clostridiaceae</taxon>
        <taxon>Clostridium</taxon>
    </lineage>
</organism>
<name>A0A6B4G1G1_CLOBO</name>
<dbReference type="Proteomes" id="UP000482543">
    <property type="component" value="Unassembled WGS sequence"/>
</dbReference>
<proteinExistence type="inferred from homology"/>
<evidence type="ECO:0000313" key="3">
    <source>
        <dbReference type="EMBL" id="NFG16519.1"/>
    </source>
</evidence>
<dbReference type="Pfam" id="PF07261">
    <property type="entry name" value="DnaB_2"/>
    <property type="match status" value="1"/>
</dbReference>
<evidence type="ECO:0000313" key="6">
    <source>
        <dbReference type="Proteomes" id="UP000482543"/>
    </source>
</evidence>